<dbReference type="InterPro" id="IPR003783">
    <property type="entry name" value="Regulatory_RecX"/>
</dbReference>
<dbReference type="InterPro" id="IPR053924">
    <property type="entry name" value="RecX_HTH_2nd"/>
</dbReference>
<evidence type="ECO:0000256" key="2">
    <source>
        <dbReference type="ARBA" id="ARBA00009695"/>
    </source>
</evidence>
<dbReference type="RefSeq" id="WP_141427799.1">
    <property type="nucleotide sequence ID" value="NZ_AP019736.1"/>
</dbReference>
<evidence type="ECO:0000256" key="5">
    <source>
        <dbReference type="HAMAP-Rule" id="MF_01114"/>
    </source>
</evidence>
<evidence type="ECO:0000313" key="8">
    <source>
        <dbReference type="EMBL" id="BBL05936.1"/>
    </source>
</evidence>
<dbReference type="EMBL" id="AP019736">
    <property type="protein sequence ID" value="BBL05936.1"/>
    <property type="molecule type" value="Genomic_DNA"/>
</dbReference>
<evidence type="ECO:0000256" key="6">
    <source>
        <dbReference type="SAM" id="MobiDB-lite"/>
    </source>
</evidence>
<keyword evidence="4 5" id="KW-0963">Cytoplasm</keyword>
<keyword evidence="9" id="KW-1185">Reference proteome</keyword>
<dbReference type="PANTHER" id="PTHR33602:SF1">
    <property type="entry name" value="REGULATORY PROTEIN RECX FAMILY PROTEIN"/>
    <property type="match status" value="1"/>
</dbReference>
<reference evidence="9" key="1">
    <citation type="submission" date="2019-06" db="EMBL/GenBank/DDBJ databases">
        <title>Alistipes onderdonkii subsp. vulgaris subsp. nov., Alistipes dispar sp. nov. and Alistipes communis sp. nov., isolated from human faeces, and creation of Alistipes onderdonkii subsp. onderdonkii subsp. nov.</title>
        <authorList>
            <person name="Sakamoto M."/>
            <person name="Ikeyama N."/>
            <person name="Ogata Y."/>
            <person name="Suda W."/>
            <person name="Iino T."/>
            <person name="Hattori M."/>
            <person name="Ohkuma M."/>
        </authorList>
    </citation>
    <scope>NUCLEOTIDE SEQUENCE [LARGE SCALE GENOMIC DNA]</scope>
    <source>
        <strain evidence="9">5CPEGH6</strain>
    </source>
</reference>
<evidence type="ECO:0000256" key="1">
    <source>
        <dbReference type="ARBA" id="ARBA00004496"/>
    </source>
</evidence>
<feature type="region of interest" description="Disordered" evidence="6">
    <location>
        <begin position="1"/>
        <end position="24"/>
    </location>
</feature>
<comment type="subcellular location">
    <subcellularLocation>
        <location evidence="1 5">Cytoplasm</location>
    </subcellularLocation>
</comment>
<proteinExistence type="inferred from homology"/>
<dbReference type="InterPro" id="IPR036388">
    <property type="entry name" value="WH-like_DNA-bd_sf"/>
</dbReference>
<dbReference type="OrthoDB" id="1523826at2"/>
<protein>
    <recommendedName>
        <fullName evidence="3 5">Regulatory protein RecX</fullName>
    </recommendedName>
</protein>
<accession>A0A4Y1X0C3</accession>
<gene>
    <name evidence="5" type="primary">recX</name>
    <name evidence="8" type="ORF">A5CPEGH6_05740</name>
</gene>
<dbReference type="GO" id="GO:0006282">
    <property type="term" value="P:regulation of DNA repair"/>
    <property type="evidence" value="ECO:0007669"/>
    <property type="project" value="UniProtKB-UniRule"/>
</dbReference>
<sequence>MQPADVKKSPVRGERPPRRTKTPEEAYAALMRLCARAEKSESDALRLMRGWGLAESDAQRVLARLVSDRFIDDARYAGAFVREKFRLSGWGEYKIRAALQRKGIARERIDAALAEADRGDTAGRLRRQLERKARTVRHATPCELKAKLVRYGLSLGYEYEAVLDAASEMTKNTEPCDDF</sequence>
<organism evidence="8 9">
    <name type="scientific">Alistipes dispar</name>
    <dbReference type="NCBI Taxonomy" id="2585119"/>
    <lineage>
        <taxon>Bacteria</taxon>
        <taxon>Pseudomonadati</taxon>
        <taxon>Bacteroidota</taxon>
        <taxon>Bacteroidia</taxon>
        <taxon>Bacteroidales</taxon>
        <taxon>Rikenellaceae</taxon>
        <taxon>Alistipes</taxon>
    </lineage>
</organism>
<dbReference type="PANTHER" id="PTHR33602">
    <property type="entry name" value="REGULATORY PROTEIN RECX FAMILY PROTEIN"/>
    <property type="match status" value="1"/>
</dbReference>
<dbReference type="GeneID" id="98672546"/>
<feature type="domain" description="RecX second three-helical" evidence="7">
    <location>
        <begin position="72"/>
        <end position="113"/>
    </location>
</feature>
<comment type="function">
    <text evidence="5">Modulates RecA activity.</text>
</comment>
<name>A0A4Y1X0C3_9BACT</name>
<dbReference type="Gene3D" id="1.10.10.10">
    <property type="entry name" value="Winged helix-like DNA-binding domain superfamily/Winged helix DNA-binding domain"/>
    <property type="match status" value="1"/>
</dbReference>
<dbReference type="KEGG" id="ada:A5CPEGH6_05740"/>
<dbReference type="Pfam" id="PF02631">
    <property type="entry name" value="RecX_HTH2"/>
    <property type="match status" value="1"/>
</dbReference>
<dbReference type="Proteomes" id="UP000319374">
    <property type="component" value="Chromosome"/>
</dbReference>
<dbReference type="GO" id="GO:0005737">
    <property type="term" value="C:cytoplasm"/>
    <property type="evidence" value="ECO:0007669"/>
    <property type="project" value="UniProtKB-SubCell"/>
</dbReference>
<comment type="similarity">
    <text evidence="2 5">Belongs to the RecX family.</text>
</comment>
<evidence type="ECO:0000313" key="9">
    <source>
        <dbReference type="Proteomes" id="UP000319374"/>
    </source>
</evidence>
<evidence type="ECO:0000259" key="7">
    <source>
        <dbReference type="Pfam" id="PF02631"/>
    </source>
</evidence>
<dbReference type="HAMAP" id="MF_01114">
    <property type="entry name" value="RecX"/>
    <property type="match status" value="1"/>
</dbReference>
<dbReference type="AlphaFoldDB" id="A0A4Y1X0C3"/>
<evidence type="ECO:0000256" key="4">
    <source>
        <dbReference type="ARBA" id="ARBA00022490"/>
    </source>
</evidence>
<evidence type="ECO:0000256" key="3">
    <source>
        <dbReference type="ARBA" id="ARBA00018111"/>
    </source>
</evidence>